<proteinExistence type="predicted"/>
<dbReference type="InterPro" id="IPR019004">
    <property type="entry name" value="YqeY/Aim41"/>
</dbReference>
<evidence type="ECO:0000313" key="1">
    <source>
        <dbReference type="EMBL" id="MCK0537407.1"/>
    </source>
</evidence>
<gene>
    <name evidence="1" type="ORF">MU846_06740</name>
</gene>
<dbReference type="Pfam" id="PF09424">
    <property type="entry name" value="YqeY"/>
    <property type="match status" value="1"/>
</dbReference>
<dbReference type="InterPro" id="IPR023168">
    <property type="entry name" value="GatB_Yqey_C_2"/>
</dbReference>
<dbReference type="RefSeq" id="WP_246950819.1">
    <property type="nucleotide sequence ID" value="NZ_JALKII010000003.1"/>
</dbReference>
<protein>
    <submittedName>
        <fullName evidence="1">GatB/YqeY domain-containing protein</fullName>
    </submittedName>
</protein>
<keyword evidence="2" id="KW-1185">Reference proteome</keyword>
<name>A0ABT0E6I8_9GAMM</name>
<evidence type="ECO:0000313" key="2">
    <source>
        <dbReference type="Proteomes" id="UP001165524"/>
    </source>
</evidence>
<dbReference type="PANTHER" id="PTHR28055">
    <property type="entry name" value="ALTERED INHERITANCE OF MITOCHONDRIA PROTEIN 41, MITOCHONDRIAL"/>
    <property type="match status" value="1"/>
</dbReference>
<dbReference type="Gene3D" id="1.10.1510.10">
    <property type="entry name" value="Uncharacterised protein YqeY/AIM41 PF09424, N-terminal domain"/>
    <property type="match status" value="1"/>
</dbReference>
<organism evidence="1 2">
    <name type="scientific">Alcanivorax quisquiliarum</name>
    <dbReference type="NCBI Taxonomy" id="2933565"/>
    <lineage>
        <taxon>Bacteria</taxon>
        <taxon>Pseudomonadati</taxon>
        <taxon>Pseudomonadota</taxon>
        <taxon>Gammaproteobacteria</taxon>
        <taxon>Oceanospirillales</taxon>
        <taxon>Alcanivoracaceae</taxon>
        <taxon>Alcanivorax</taxon>
    </lineage>
</organism>
<dbReference type="PANTHER" id="PTHR28055:SF1">
    <property type="entry name" value="ALTERED INHERITANCE OF MITOCHONDRIA PROTEIN 41, MITOCHONDRIAL"/>
    <property type="match status" value="1"/>
</dbReference>
<dbReference type="SUPFAM" id="SSF89095">
    <property type="entry name" value="GatB/YqeY motif"/>
    <property type="match status" value="1"/>
</dbReference>
<dbReference type="EMBL" id="JALKII010000003">
    <property type="protein sequence ID" value="MCK0537407.1"/>
    <property type="molecule type" value="Genomic_DNA"/>
</dbReference>
<sequence>MSDLKAQLTSAMKEAMRAKDSARLAVIRMALAAIKQVEIDERIEVDDTRALAILDKQVKQRLDSARQYLDAGRQELADIEQAEIEVLREFLPAPLSQAEIDTLIEQAIADSGAAGMQDMGKVMALLKPAMQGRADMAAVSGRLKARLTA</sequence>
<dbReference type="Gene3D" id="1.10.10.410">
    <property type="match status" value="1"/>
</dbReference>
<accession>A0ABT0E6I8</accession>
<reference evidence="1" key="1">
    <citation type="submission" date="2022-04" db="EMBL/GenBank/DDBJ databases">
        <title>Alcanivorax sp. CY1518 draft genome sequence.</title>
        <authorList>
            <person name="Zhao G."/>
            <person name="An M."/>
        </authorList>
    </citation>
    <scope>NUCLEOTIDE SEQUENCE</scope>
    <source>
        <strain evidence="1">CY1518</strain>
    </source>
</reference>
<comment type="caution">
    <text evidence="1">The sequence shown here is derived from an EMBL/GenBank/DDBJ whole genome shotgun (WGS) entry which is preliminary data.</text>
</comment>
<dbReference type="InterPro" id="IPR003789">
    <property type="entry name" value="Asn/Gln_tRNA_amidoTrase-B-like"/>
</dbReference>
<dbReference type="Proteomes" id="UP001165524">
    <property type="component" value="Unassembled WGS sequence"/>
</dbReference>
<dbReference type="InterPro" id="IPR042184">
    <property type="entry name" value="YqeY/Aim41_N"/>
</dbReference>